<dbReference type="GO" id="GO:0005886">
    <property type="term" value="C:plasma membrane"/>
    <property type="evidence" value="ECO:0007669"/>
    <property type="project" value="TreeGrafter"/>
</dbReference>
<accession>A0A5N6L4R5</accession>
<name>A0A5N6L4R5_9ROSI</name>
<dbReference type="GO" id="GO:0098542">
    <property type="term" value="P:defense response to other organism"/>
    <property type="evidence" value="ECO:0007669"/>
    <property type="project" value="InterPro"/>
</dbReference>
<keyword evidence="2 5" id="KW-0812">Transmembrane</keyword>
<feature type="domain" description="Late embryogenesis abundant protein LEA-2 subgroup" evidence="6">
    <location>
        <begin position="296"/>
        <end position="392"/>
    </location>
</feature>
<sequence>MADLENPSKSVPIPQPTPEEPKPYLCLWFLQVVVVIGLSLAAILLCLTPKSPIYTVTNAYIPTLDCRNSTSLHAGNTTILLNLQFSNPNKKMGIFYSNINITLYYRHAVVGSKTLPAFYQGYKNATVYEVPVNAADKRLWKGVTNATTGLRVCLENVVKYKILGHTTKHRRMYNEAHVPIRISLRGPHAFPTDFKVPSVPYTQGTKGIAFPDYAIHNFIHLVDWGSLATQKSPDSTPIEGPLGVKRKQETLLGILAICLWLLLRPRPPQYTIVDFSIPQSSLVNKEGQNGTILYNLEIENPNTGSTIYYDDIFLTFYFGQDTVGEKRIPAFHQGGKITRQMIDYVDGNPRVWKSLLNALISNAKAELKAGLLTRIRYKTWGKKSKHHKLELQGLLQIGKDGRISGKKKKNKLHPTSKKWRR</sequence>
<comment type="subcellular location">
    <subcellularLocation>
        <location evidence="1">Membrane</location>
        <topology evidence="1">Single-pass membrane protein</topology>
    </subcellularLocation>
</comment>
<dbReference type="Pfam" id="PF03168">
    <property type="entry name" value="LEA_2"/>
    <property type="match status" value="2"/>
</dbReference>
<dbReference type="OrthoDB" id="1934762at2759"/>
<evidence type="ECO:0000256" key="3">
    <source>
        <dbReference type="ARBA" id="ARBA00022989"/>
    </source>
</evidence>
<dbReference type="InterPro" id="IPR044839">
    <property type="entry name" value="NDR1-like"/>
</dbReference>
<evidence type="ECO:0000256" key="4">
    <source>
        <dbReference type="ARBA" id="ARBA00023136"/>
    </source>
</evidence>
<feature type="domain" description="Late embryogenesis abundant protein LEA-2 subgroup" evidence="6">
    <location>
        <begin position="85"/>
        <end position="164"/>
    </location>
</feature>
<evidence type="ECO:0000256" key="1">
    <source>
        <dbReference type="ARBA" id="ARBA00004167"/>
    </source>
</evidence>
<evidence type="ECO:0000256" key="5">
    <source>
        <dbReference type="SAM" id="Phobius"/>
    </source>
</evidence>
<evidence type="ECO:0000256" key="2">
    <source>
        <dbReference type="ARBA" id="ARBA00022692"/>
    </source>
</evidence>
<keyword evidence="8" id="KW-1185">Reference proteome</keyword>
<reference evidence="7 8" key="1">
    <citation type="submission" date="2019-06" db="EMBL/GenBank/DDBJ databases">
        <title>A chromosomal-level reference genome of Carpinus fangiana (Coryloideae, Betulaceae).</title>
        <authorList>
            <person name="Yang X."/>
            <person name="Wang Z."/>
            <person name="Zhang L."/>
            <person name="Hao G."/>
            <person name="Liu J."/>
            <person name="Yang Y."/>
        </authorList>
    </citation>
    <scope>NUCLEOTIDE SEQUENCE [LARGE SCALE GENOMIC DNA]</scope>
    <source>
        <strain evidence="7">Cfa_2016G</strain>
        <tissue evidence="7">Leaf</tissue>
    </source>
</reference>
<dbReference type="PANTHER" id="PTHR31415">
    <property type="entry name" value="OS05G0367900 PROTEIN"/>
    <property type="match status" value="1"/>
</dbReference>
<dbReference type="GO" id="GO:0009506">
    <property type="term" value="C:plasmodesma"/>
    <property type="evidence" value="ECO:0007669"/>
    <property type="project" value="TreeGrafter"/>
</dbReference>
<protein>
    <recommendedName>
        <fullName evidence="6">Late embryogenesis abundant protein LEA-2 subgroup domain-containing protein</fullName>
    </recommendedName>
</protein>
<dbReference type="Proteomes" id="UP000327013">
    <property type="component" value="Unassembled WGS sequence"/>
</dbReference>
<dbReference type="EMBL" id="VIBQ01000104">
    <property type="protein sequence ID" value="KAB8784158.1"/>
    <property type="molecule type" value="Genomic_DNA"/>
</dbReference>
<comment type="caution">
    <text evidence="7">The sequence shown here is derived from an EMBL/GenBank/DDBJ whole genome shotgun (WGS) entry which is preliminary data.</text>
</comment>
<gene>
    <name evidence="7" type="ORF">FH972_026686</name>
</gene>
<dbReference type="AlphaFoldDB" id="A0A5N6L4R5"/>
<feature type="transmembrane region" description="Helical" evidence="5">
    <location>
        <begin position="28"/>
        <end position="47"/>
    </location>
</feature>
<dbReference type="InterPro" id="IPR004864">
    <property type="entry name" value="LEA_2"/>
</dbReference>
<evidence type="ECO:0000313" key="7">
    <source>
        <dbReference type="EMBL" id="KAB8784158.1"/>
    </source>
</evidence>
<dbReference type="PANTHER" id="PTHR31415:SF125">
    <property type="entry name" value="HARPIN INDUCING PROTEIN 1-LIKE 9"/>
    <property type="match status" value="1"/>
</dbReference>
<keyword evidence="3 5" id="KW-1133">Transmembrane helix</keyword>
<evidence type="ECO:0000259" key="6">
    <source>
        <dbReference type="Pfam" id="PF03168"/>
    </source>
</evidence>
<proteinExistence type="predicted"/>
<keyword evidence="4 5" id="KW-0472">Membrane</keyword>
<evidence type="ECO:0000313" key="8">
    <source>
        <dbReference type="Proteomes" id="UP000327013"/>
    </source>
</evidence>
<organism evidence="7 8">
    <name type="scientific">Carpinus fangiana</name>
    <dbReference type="NCBI Taxonomy" id="176857"/>
    <lineage>
        <taxon>Eukaryota</taxon>
        <taxon>Viridiplantae</taxon>
        <taxon>Streptophyta</taxon>
        <taxon>Embryophyta</taxon>
        <taxon>Tracheophyta</taxon>
        <taxon>Spermatophyta</taxon>
        <taxon>Magnoliopsida</taxon>
        <taxon>eudicotyledons</taxon>
        <taxon>Gunneridae</taxon>
        <taxon>Pentapetalae</taxon>
        <taxon>rosids</taxon>
        <taxon>fabids</taxon>
        <taxon>Fagales</taxon>
        <taxon>Betulaceae</taxon>
        <taxon>Carpinus</taxon>
    </lineage>
</organism>